<gene>
    <name evidence="11" type="ORF">D4739_01400</name>
</gene>
<evidence type="ECO:0000256" key="1">
    <source>
        <dbReference type="ARBA" id="ARBA00008721"/>
    </source>
</evidence>
<keyword evidence="5" id="KW-0378">Hydrolase</keyword>
<keyword evidence="6" id="KW-0862">Zinc</keyword>
<dbReference type="GO" id="GO:0046872">
    <property type="term" value="F:metal ion binding"/>
    <property type="evidence" value="ECO:0007669"/>
    <property type="project" value="UniProtKB-KW"/>
</dbReference>
<comment type="similarity">
    <text evidence="1">Belongs to the peptidase M43B family.</text>
</comment>
<comment type="caution">
    <text evidence="11">The sequence shown here is derived from an EMBL/GenBank/DDBJ whole genome shotgun (WGS) entry which is preliminary data.</text>
</comment>
<evidence type="ECO:0000256" key="9">
    <source>
        <dbReference type="SAM" id="SignalP"/>
    </source>
</evidence>
<organism evidence="11 12">
    <name type="scientific">Nocardioides cavernaquae</name>
    <dbReference type="NCBI Taxonomy" id="2321396"/>
    <lineage>
        <taxon>Bacteria</taxon>
        <taxon>Bacillati</taxon>
        <taxon>Actinomycetota</taxon>
        <taxon>Actinomycetes</taxon>
        <taxon>Propionibacteriales</taxon>
        <taxon>Nocardioidaceae</taxon>
        <taxon>Nocardioides</taxon>
    </lineage>
</organism>
<protein>
    <submittedName>
        <fullName evidence="11">Zinc metalloprotease</fullName>
    </submittedName>
</protein>
<sequence length="315" mass="32807">MRLRHRVLALPAVLVVTALNLGATVSAANAPMASPAECVDHSAVSGRSAHGHAKDIHELTEAQVAAYEKSSSARAAAKGLTKGSGGALVTGSSAAAFTSTVVPTYVHVITNGTAGNVSSTRIAQQMTVLNNAYAGSGLSFNLVATDYTNNASWYTVGYGTTAERQMKTALHRGTKDDLNIYIANIGGGLLGWATFPSGNDLAMDGVVVLNASLPGGTAAPYNLGDTATHEVGHWTGLYHTFQGGCGGSGDQVADTAAEKSPAYGCPANRDTCRRDAGLDPVHNFMDYSDDACMFEFTNGQRTRMQNQWVLYRAGA</sequence>
<dbReference type="OrthoDB" id="6278496at2"/>
<name>A0A3A5H2M0_9ACTN</name>
<keyword evidence="7 11" id="KW-0482">Metalloprotease</keyword>
<keyword evidence="12" id="KW-1185">Reference proteome</keyword>
<evidence type="ECO:0000256" key="8">
    <source>
        <dbReference type="ARBA" id="ARBA00023157"/>
    </source>
</evidence>
<evidence type="ECO:0000313" key="12">
    <source>
        <dbReference type="Proteomes" id="UP000276542"/>
    </source>
</evidence>
<dbReference type="GO" id="GO:0008237">
    <property type="term" value="F:metallopeptidase activity"/>
    <property type="evidence" value="ECO:0007669"/>
    <property type="project" value="UniProtKB-KW"/>
</dbReference>
<evidence type="ECO:0000256" key="2">
    <source>
        <dbReference type="ARBA" id="ARBA00022670"/>
    </source>
</evidence>
<keyword evidence="3" id="KW-0479">Metal-binding</keyword>
<dbReference type="PANTHER" id="PTHR47466">
    <property type="match status" value="1"/>
</dbReference>
<evidence type="ECO:0000256" key="4">
    <source>
        <dbReference type="ARBA" id="ARBA00022729"/>
    </source>
</evidence>
<dbReference type="InterPro" id="IPR008754">
    <property type="entry name" value="Peptidase_M43"/>
</dbReference>
<evidence type="ECO:0000259" key="10">
    <source>
        <dbReference type="Pfam" id="PF05572"/>
    </source>
</evidence>
<keyword evidence="8" id="KW-1015">Disulfide bond</keyword>
<dbReference type="InterPro" id="IPR024079">
    <property type="entry name" value="MetalloPept_cat_dom_sf"/>
</dbReference>
<feature type="chain" id="PRO_5017451763" evidence="9">
    <location>
        <begin position="28"/>
        <end position="315"/>
    </location>
</feature>
<evidence type="ECO:0000256" key="6">
    <source>
        <dbReference type="ARBA" id="ARBA00022833"/>
    </source>
</evidence>
<dbReference type="EMBL" id="QYRP01000002">
    <property type="protein sequence ID" value="RJS45029.1"/>
    <property type="molecule type" value="Genomic_DNA"/>
</dbReference>
<reference evidence="12" key="1">
    <citation type="submission" date="2018-09" db="EMBL/GenBank/DDBJ databases">
        <authorList>
            <person name="Zhu H."/>
        </authorList>
    </citation>
    <scope>NUCLEOTIDE SEQUENCE [LARGE SCALE GENOMIC DNA]</scope>
    <source>
        <strain evidence="12">K1W22B-1</strain>
    </source>
</reference>
<keyword evidence="4 9" id="KW-0732">Signal</keyword>
<dbReference type="SUPFAM" id="SSF55486">
    <property type="entry name" value="Metalloproteases ('zincins'), catalytic domain"/>
    <property type="match status" value="1"/>
</dbReference>
<feature type="signal peptide" evidence="9">
    <location>
        <begin position="1"/>
        <end position="27"/>
    </location>
</feature>
<dbReference type="GO" id="GO:0006508">
    <property type="term" value="P:proteolysis"/>
    <property type="evidence" value="ECO:0007669"/>
    <property type="project" value="UniProtKB-KW"/>
</dbReference>
<dbReference type="Gene3D" id="3.40.390.10">
    <property type="entry name" value="Collagenase (Catalytic Domain)"/>
    <property type="match status" value="1"/>
</dbReference>
<accession>A0A3A5H2M0</accession>
<dbReference type="Pfam" id="PF05572">
    <property type="entry name" value="Peptidase_M43"/>
    <property type="match status" value="1"/>
</dbReference>
<feature type="domain" description="Peptidase M43 pregnancy-associated plasma-A" evidence="10">
    <location>
        <begin position="178"/>
        <end position="306"/>
    </location>
</feature>
<dbReference type="PANTHER" id="PTHR47466:SF1">
    <property type="entry name" value="METALLOPROTEASE MEP1 (AFU_ORTHOLOGUE AFUA_1G07730)-RELATED"/>
    <property type="match status" value="1"/>
</dbReference>
<evidence type="ECO:0000313" key="11">
    <source>
        <dbReference type="EMBL" id="RJS45029.1"/>
    </source>
</evidence>
<keyword evidence="2 11" id="KW-0645">Protease</keyword>
<evidence type="ECO:0000256" key="7">
    <source>
        <dbReference type="ARBA" id="ARBA00023049"/>
    </source>
</evidence>
<proteinExistence type="inferred from homology"/>
<dbReference type="RefSeq" id="WP_120058932.1">
    <property type="nucleotide sequence ID" value="NZ_QYRP01000002.1"/>
</dbReference>
<dbReference type="CDD" id="cd04275">
    <property type="entry name" value="ZnMc_pappalysin_like"/>
    <property type="match status" value="1"/>
</dbReference>
<evidence type="ECO:0000256" key="3">
    <source>
        <dbReference type="ARBA" id="ARBA00022723"/>
    </source>
</evidence>
<evidence type="ECO:0000256" key="5">
    <source>
        <dbReference type="ARBA" id="ARBA00022801"/>
    </source>
</evidence>
<dbReference type="Proteomes" id="UP000276542">
    <property type="component" value="Unassembled WGS sequence"/>
</dbReference>
<dbReference type="AlphaFoldDB" id="A0A3A5H2M0"/>